<accession>A0ABT1WBN1</accession>
<evidence type="ECO:0000256" key="1">
    <source>
        <dbReference type="ARBA" id="ARBA00006926"/>
    </source>
</evidence>
<dbReference type="Gene3D" id="3.40.30.10">
    <property type="entry name" value="Glutaredoxin"/>
    <property type="match status" value="1"/>
</dbReference>
<dbReference type="PROSITE" id="PS51355">
    <property type="entry name" value="GLUTATHIONE_PEROXID_3"/>
    <property type="match status" value="1"/>
</dbReference>
<comment type="caution">
    <text evidence="5">The sequence shown here is derived from an EMBL/GenBank/DDBJ whole genome shotgun (WGS) entry which is preliminary data.</text>
</comment>
<dbReference type="PIRSF" id="PIRSF000303">
    <property type="entry name" value="Glutathion_perox"/>
    <property type="match status" value="1"/>
</dbReference>
<dbReference type="PROSITE" id="PS00460">
    <property type="entry name" value="GLUTATHIONE_PEROXID_1"/>
    <property type="match status" value="1"/>
</dbReference>
<evidence type="ECO:0000256" key="4">
    <source>
        <dbReference type="RuleBase" id="RU000499"/>
    </source>
</evidence>
<dbReference type="GO" id="GO:0004601">
    <property type="term" value="F:peroxidase activity"/>
    <property type="evidence" value="ECO:0007669"/>
    <property type="project" value="UniProtKB-KW"/>
</dbReference>
<protein>
    <recommendedName>
        <fullName evidence="4">Glutathione peroxidase</fullName>
    </recommendedName>
</protein>
<keyword evidence="6" id="KW-1185">Reference proteome</keyword>
<dbReference type="EMBL" id="JANIGO010000001">
    <property type="protein sequence ID" value="MCQ8894910.1"/>
    <property type="molecule type" value="Genomic_DNA"/>
</dbReference>
<sequence>MNGQAAEKTQATMACPTILQHTFARLQDEKPVSMCTLSGNVLLVVNTASYCGYTGQYEELEKLQQQYSAQGFSVVGFPSNDFGGQEPKSNKQIADFCANTFGVKFPMFAKSSVTGAQANPLYKQLTSLTGQAPSWNFFKYLIDRNGQVIGVYRSGISPLSNEITTPLRRALEAPRSTLQQ</sequence>
<dbReference type="PRINTS" id="PR01011">
    <property type="entry name" value="GLUTPROXDASE"/>
</dbReference>
<dbReference type="InterPro" id="IPR000889">
    <property type="entry name" value="Glutathione_peroxidase"/>
</dbReference>
<keyword evidence="2 4" id="KW-0575">Peroxidase</keyword>
<dbReference type="Pfam" id="PF00255">
    <property type="entry name" value="GSHPx"/>
    <property type="match status" value="1"/>
</dbReference>
<gene>
    <name evidence="5" type="ORF">NQT62_00465</name>
</gene>
<proteinExistence type="inferred from homology"/>
<dbReference type="InterPro" id="IPR029759">
    <property type="entry name" value="GPX_AS"/>
</dbReference>
<dbReference type="RefSeq" id="WP_256762557.1">
    <property type="nucleotide sequence ID" value="NZ_JANIGO010000001.1"/>
</dbReference>
<dbReference type="CDD" id="cd00340">
    <property type="entry name" value="GSH_Peroxidase"/>
    <property type="match status" value="1"/>
</dbReference>
<organism evidence="5 6">
    <name type="scientific">Limnobacter humi</name>
    <dbReference type="NCBI Taxonomy" id="1778671"/>
    <lineage>
        <taxon>Bacteria</taxon>
        <taxon>Pseudomonadati</taxon>
        <taxon>Pseudomonadota</taxon>
        <taxon>Betaproteobacteria</taxon>
        <taxon>Burkholderiales</taxon>
        <taxon>Burkholderiaceae</taxon>
        <taxon>Limnobacter</taxon>
    </lineage>
</organism>
<evidence type="ECO:0000256" key="3">
    <source>
        <dbReference type="ARBA" id="ARBA00023002"/>
    </source>
</evidence>
<dbReference type="PANTHER" id="PTHR11592">
    <property type="entry name" value="GLUTATHIONE PEROXIDASE"/>
    <property type="match status" value="1"/>
</dbReference>
<name>A0ABT1WBN1_9BURK</name>
<dbReference type="InterPro" id="IPR036249">
    <property type="entry name" value="Thioredoxin-like_sf"/>
</dbReference>
<dbReference type="Proteomes" id="UP001204142">
    <property type="component" value="Unassembled WGS sequence"/>
</dbReference>
<keyword evidence="3 4" id="KW-0560">Oxidoreductase</keyword>
<reference evidence="5 6" key="1">
    <citation type="submission" date="2022-07" db="EMBL/GenBank/DDBJ databases">
        <authorList>
            <person name="Xamxidin M."/>
            <person name="Wu M."/>
        </authorList>
    </citation>
    <scope>NUCLEOTIDE SEQUENCE [LARGE SCALE GENOMIC DNA]</scope>
    <source>
        <strain evidence="5 6">NBRC 111650</strain>
    </source>
</reference>
<dbReference type="SUPFAM" id="SSF52833">
    <property type="entry name" value="Thioredoxin-like"/>
    <property type="match status" value="1"/>
</dbReference>
<dbReference type="PANTHER" id="PTHR11592:SF40">
    <property type="entry name" value="THIOREDOXIN_GLUTATHIONE PEROXIDASE BTUE"/>
    <property type="match status" value="1"/>
</dbReference>
<evidence type="ECO:0000313" key="5">
    <source>
        <dbReference type="EMBL" id="MCQ8894910.1"/>
    </source>
</evidence>
<evidence type="ECO:0000256" key="2">
    <source>
        <dbReference type="ARBA" id="ARBA00022559"/>
    </source>
</evidence>
<evidence type="ECO:0000313" key="6">
    <source>
        <dbReference type="Proteomes" id="UP001204142"/>
    </source>
</evidence>
<comment type="similarity">
    <text evidence="1 4">Belongs to the glutathione peroxidase family.</text>
</comment>